<accession>A0A8D2LGX6</accession>
<dbReference type="InterPro" id="IPR017994">
    <property type="entry name" value="P_trefoil_chordata"/>
</dbReference>
<evidence type="ECO:0000256" key="1">
    <source>
        <dbReference type="ARBA" id="ARBA00004498"/>
    </source>
</evidence>
<dbReference type="CDD" id="cd00111">
    <property type="entry name" value="Trefoil"/>
    <property type="match status" value="1"/>
</dbReference>
<dbReference type="PRINTS" id="PR00680">
    <property type="entry name" value="PTREFOIL"/>
</dbReference>
<dbReference type="PANTHER" id="PTHR13826:SF16">
    <property type="entry name" value="TREFOIL FACTOR 3"/>
    <property type="match status" value="1"/>
</dbReference>
<organism evidence="8 9">
    <name type="scientific">Varanus komodoensis</name>
    <name type="common">Komodo dragon</name>
    <dbReference type="NCBI Taxonomy" id="61221"/>
    <lineage>
        <taxon>Eukaryota</taxon>
        <taxon>Metazoa</taxon>
        <taxon>Chordata</taxon>
        <taxon>Craniata</taxon>
        <taxon>Vertebrata</taxon>
        <taxon>Euteleostomi</taxon>
        <taxon>Lepidosauria</taxon>
        <taxon>Squamata</taxon>
        <taxon>Bifurcata</taxon>
        <taxon>Unidentata</taxon>
        <taxon>Episquamata</taxon>
        <taxon>Toxicofera</taxon>
        <taxon>Anguimorpha</taxon>
        <taxon>Paleoanguimorpha</taxon>
        <taxon>Varanoidea</taxon>
        <taxon>Varanidae</taxon>
        <taxon>Varanus</taxon>
    </lineage>
</organism>
<sequence>QNLLYLCLTAFLVPFVLSSALWQNLKEVCPTEVKQRVNCGYPGIPAHECNAKGCCFEARPPGVPWCMAPFAPLCDEDQVA</sequence>
<evidence type="ECO:0000256" key="3">
    <source>
        <dbReference type="ARBA" id="ARBA00022729"/>
    </source>
</evidence>
<keyword evidence="9" id="KW-1185">Reference proteome</keyword>
<evidence type="ECO:0000313" key="9">
    <source>
        <dbReference type="Proteomes" id="UP000694545"/>
    </source>
</evidence>
<dbReference type="GO" id="GO:0005615">
    <property type="term" value="C:extracellular space"/>
    <property type="evidence" value="ECO:0007669"/>
    <property type="project" value="TreeGrafter"/>
</dbReference>
<feature type="domain" description="P-type" evidence="7">
    <location>
        <begin position="27"/>
        <end position="70"/>
    </location>
</feature>
<dbReference type="Proteomes" id="UP000694545">
    <property type="component" value="Unplaced"/>
</dbReference>
<feature type="signal peptide" evidence="6">
    <location>
        <begin position="1"/>
        <end position="18"/>
    </location>
</feature>
<evidence type="ECO:0000256" key="5">
    <source>
        <dbReference type="PROSITE-ProRule" id="PRU00779"/>
    </source>
</evidence>
<dbReference type="FunFam" id="4.10.110.10:FF:000006">
    <property type="entry name" value="Trefoil factor 1"/>
    <property type="match status" value="1"/>
</dbReference>
<comment type="subcellular location">
    <subcellularLocation>
        <location evidence="1">Secreted</location>
        <location evidence="1">Extracellular space</location>
        <location evidence="1">Extracellular matrix</location>
    </subcellularLocation>
</comment>
<dbReference type="InterPro" id="IPR000519">
    <property type="entry name" value="P_trefoil_dom"/>
</dbReference>
<dbReference type="PROSITE" id="PS51448">
    <property type="entry name" value="P_TREFOIL_2"/>
    <property type="match status" value="1"/>
</dbReference>
<dbReference type="SMART" id="SM00018">
    <property type="entry name" value="PD"/>
    <property type="match status" value="1"/>
</dbReference>
<evidence type="ECO:0000313" key="8">
    <source>
        <dbReference type="Ensembl" id="ENSVKKP00000021789.1"/>
    </source>
</evidence>
<protein>
    <recommendedName>
        <fullName evidence="7">P-type domain-containing protein</fullName>
    </recommendedName>
</protein>
<keyword evidence="3 6" id="KW-0732">Signal</keyword>
<feature type="disulfide bond" evidence="5">
    <location>
        <begin position="29"/>
        <end position="55"/>
    </location>
</feature>
<evidence type="ECO:0000259" key="7">
    <source>
        <dbReference type="PROSITE" id="PS51448"/>
    </source>
</evidence>
<proteinExistence type="predicted"/>
<feature type="disulfide bond" evidence="5">
    <location>
        <begin position="39"/>
        <end position="54"/>
    </location>
</feature>
<evidence type="ECO:0000256" key="2">
    <source>
        <dbReference type="ARBA" id="ARBA00022530"/>
    </source>
</evidence>
<dbReference type="GO" id="GO:0030277">
    <property type="term" value="P:maintenance of gastrointestinal epithelium"/>
    <property type="evidence" value="ECO:0007669"/>
    <property type="project" value="TreeGrafter"/>
</dbReference>
<dbReference type="AlphaFoldDB" id="A0A8D2LGX6"/>
<reference evidence="8" key="1">
    <citation type="submission" date="2025-08" db="UniProtKB">
        <authorList>
            <consortium name="Ensembl"/>
        </authorList>
    </citation>
    <scope>IDENTIFICATION</scope>
</reference>
<dbReference type="Gene3D" id="4.10.110.10">
    <property type="entry name" value="Spasmolytic Protein, domain 1"/>
    <property type="match status" value="1"/>
</dbReference>
<dbReference type="Ensembl" id="ENSVKKT00000022334.1">
    <property type="protein sequence ID" value="ENSVKKP00000021789.1"/>
    <property type="gene ID" value="ENSVKKG00000014555.1"/>
</dbReference>
<feature type="chain" id="PRO_5034241269" description="P-type domain-containing protein" evidence="6">
    <location>
        <begin position="19"/>
        <end position="80"/>
    </location>
</feature>
<dbReference type="PANTHER" id="PTHR13826">
    <property type="entry name" value="INTESTINAL TREFOIL FACTOR-RELATED"/>
    <property type="match status" value="1"/>
</dbReference>
<name>A0A8D2LGX6_VARKO</name>
<keyword evidence="2" id="KW-0272">Extracellular matrix</keyword>
<evidence type="ECO:0000256" key="6">
    <source>
        <dbReference type="SAM" id="SignalP"/>
    </source>
</evidence>
<reference evidence="8" key="2">
    <citation type="submission" date="2025-09" db="UniProtKB">
        <authorList>
            <consortium name="Ensembl"/>
        </authorList>
    </citation>
    <scope>IDENTIFICATION</scope>
</reference>
<dbReference type="InterPro" id="IPR044913">
    <property type="entry name" value="P_trefoil_dom_sf"/>
</dbReference>
<feature type="disulfide bond" evidence="5">
    <location>
        <begin position="49"/>
        <end position="66"/>
    </location>
</feature>
<evidence type="ECO:0000256" key="4">
    <source>
        <dbReference type="ARBA" id="ARBA00023157"/>
    </source>
</evidence>
<dbReference type="SUPFAM" id="SSF57492">
    <property type="entry name" value="Trefoil"/>
    <property type="match status" value="1"/>
</dbReference>
<keyword evidence="4 5" id="KW-1015">Disulfide bond</keyword>
<keyword evidence="2" id="KW-0964">Secreted</keyword>
<dbReference type="Pfam" id="PF00088">
    <property type="entry name" value="Trefoil"/>
    <property type="match status" value="1"/>
</dbReference>